<evidence type="ECO:0000313" key="2">
    <source>
        <dbReference type="EMBL" id="NYZ68921.1"/>
    </source>
</evidence>
<dbReference type="EMBL" id="JACCKB010000054">
    <property type="protein sequence ID" value="NYZ68921.1"/>
    <property type="molecule type" value="Genomic_DNA"/>
</dbReference>
<protein>
    <recommendedName>
        <fullName evidence="1">CULT domain-containing protein</fullName>
    </recommendedName>
</protein>
<dbReference type="FunFam" id="2.170.150.20:FF:000007">
    <property type="entry name" value="Protein cereblon"/>
    <property type="match status" value="1"/>
</dbReference>
<gene>
    <name evidence="2" type="ORF">H0A36_23150</name>
</gene>
<evidence type="ECO:0000313" key="3">
    <source>
        <dbReference type="Proteomes" id="UP000569732"/>
    </source>
</evidence>
<comment type="caution">
    <text evidence="2">The sequence shown here is derived from an EMBL/GenBank/DDBJ whole genome shotgun (WGS) entry which is preliminary data.</text>
</comment>
<dbReference type="Proteomes" id="UP000569732">
    <property type="component" value="Unassembled WGS sequence"/>
</dbReference>
<feature type="domain" description="CULT" evidence="1">
    <location>
        <begin position="41"/>
        <end position="144"/>
    </location>
</feature>
<sequence>MYSSYLLLSPNVLITSALPVVAEPEVKSQVDELVELLEQPASALLCKHCLNTITYEHERIEISGQHIHLKMNPAGFAFEFGCFCAAPGCNQYGQYHSEATWFAGCSWAISLCTCCQQHLGWHFRQNDENSSFYGIVLDKLVMSNPPEVSS</sequence>
<accession>A0A853IG10</accession>
<reference evidence="2 3" key="1">
    <citation type="submission" date="2020-07" db="EMBL/GenBank/DDBJ databases">
        <title>Endozoicomonas sp. nov., isolated from sediment.</title>
        <authorList>
            <person name="Gu T."/>
        </authorList>
    </citation>
    <scope>NUCLEOTIDE SEQUENCE [LARGE SCALE GENOMIC DNA]</scope>
    <source>
        <strain evidence="2 3">SM1973</strain>
    </source>
</reference>
<dbReference type="Gene3D" id="2.170.150.20">
    <property type="entry name" value="Peptide methionine sulfoxide reductase"/>
    <property type="match status" value="1"/>
</dbReference>
<dbReference type="PROSITE" id="PS51788">
    <property type="entry name" value="CULT"/>
    <property type="match status" value="1"/>
</dbReference>
<dbReference type="InterPro" id="IPR034750">
    <property type="entry name" value="CULT"/>
</dbReference>
<name>A0A853IG10_9GAMM</name>
<dbReference type="CDD" id="cd15777">
    <property type="entry name" value="CRBN_C_like"/>
    <property type="match status" value="1"/>
</dbReference>
<keyword evidence="3" id="KW-1185">Reference proteome</keyword>
<organism evidence="2 3">
    <name type="scientific">Spartinivicinus marinus</name>
    <dbReference type="NCBI Taxonomy" id="2994442"/>
    <lineage>
        <taxon>Bacteria</taxon>
        <taxon>Pseudomonadati</taxon>
        <taxon>Pseudomonadota</taxon>
        <taxon>Gammaproteobacteria</taxon>
        <taxon>Oceanospirillales</taxon>
        <taxon>Zooshikellaceae</taxon>
        <taxon>Spartinivicinus</taxon>
    </lineage>
</organism>
<dbReference type="AlphaFoldDB" id="A0A853IG10"/>
<dbReference type="RefSeq" id="WP_180570922.1">
    <property type="nucleotide sequence ID" value="NZ_JACCKB010000054.1"/>
</dbReference>
<proteinExistence type="predicted"/>
<evidence type="ECO:0000259" key="1">
    <source>
        <dbReference type="PROSITE" id="PS51788"/>
    </source>
</evidence>